<keyword evidence="2" id="KW-0963">Cytoplasm</keyword>
<proteinExistence type="predicted"/>
<feature type="compositionally biased region" description="Low complexity" evidence="4">
    <location>
        <begin position="305"/>
        <end position="325"/>
    </location>
</feature>
<name>A0A493TQR7_ANAPP</name>
<dbReference type="STRING" id="8840.ENSAPLP00000028223"/>
<dbReference type="PROSITE" id="PS50106">
    <property type="entry name" value="PDZ"/>
    <property type="match status" value="1"/>
</dbReference>
<dbReference type="SMART" id="SM00228">
    <property type="entry name" value="PDZ"/>
    <property type="match status" value="1"/>
</dbReference>
<evidence type="ECO:0000313" key="7">
    <source>
        <dbReference type="Proteomes" id="UP000016666"/>
    </source>
</evidence>
<dbReference type="GO" id="GO:0031941">
    <property type="term" value="C:filamentous actin"/>
    <property type="evidence" value="ECO:0007669"/>
    <property type="project" value="TreeGrafter"/>
</dbReference>
<feature type="compositionally biased region" description="Basic and acidic residues" evidence="4">
    <location>
        <begin position="214"/>
        <end position="233"/>
    </location>
</feature>
<dbReference type="AlphaFoldDB" id="A0A493TQR7"/>
<dbReference type="Gene3D" id="2.30.42.10">
    <property type="match status" value="1"/>
</dbReference>
<dbReference type="FunFam" id="2.30.42.10:FF:000130">
    <property type="entry name" value="PDZ and LIM domain 2 (mystique)"/>
    <property type="match status" value="1"/>
</dbReference>
<dbReference type="GO" id="GO:0003779">
    <property type="term" value="F:actin binding"/>
    <property type="evidence" value="ECO:0007669"/>
    <property type="project" value="TreeGrafter"/>
</dbReference>
<dbReference type="GO" id="GO:0007507">
    <property type="term" value="P:heart development"/>
    <property type="evidence" value="ECO:0007669"/>
    <property type="project" value="TreeGrafter"/>
</dbReference>
<dbReference type="GeneTree" id="ENSGT00940000160418"/>
<dbReference type="PANTHER" id="PTHR24214:SF1">
    <property type="entry name" value="PDZ AND LIM DOMAIN PROTEIN 2"/>
    <property type="match status" value="1"/>
</dbReference>
<dbReference type="GO" id="GO:0051371">
    <property type="term" value="F:muscle alpha-actinin binding"/>
    <property type="evidence" value="ECO:0007669"/>
    <property type="project" value="TreeGrafter"/>
</dbReference>
<feature type="region of interest" description="Disordered" evidence="4">
    <location>
        <begin position="187"/>
        <end position="384"/>
    </location>
</feature>
<evidence type="ECO:0000256" key="1">
    <source>
        <dbReference type="ARBA" id="ARBA00004496"/>
    </source>
</evidence>
<dbReference type="PANTHER" id="PTHR24214">
    <property type="entry name" value="PDZ AND LIM DOMAIN PROTEIN ZASP"/>
    <property type="match status" value="1"/>
</dbReference>
<keyword evidence="7" id="KW-1185">Reference proteome</keyword>
<feature type="compositionally biased region" description="Pro residues" evidence="4">
    <location>
        <begin position="235"/>
        <end position="244"/>
    </location>
</feature>
<reference evidence="6 7" key="1">
    <citation type="submission" date="2017-10" db="EMBL/GenBank/DDBJ databases">
        <title>A new Pekin duck reference genome.</title>
        <authorList>
            <person name="Hou Z.-C."/>
            <person name="Zhou Z.-K."/>
            <person name="Zhu F."/>
            <person name="Hou S.-S."/>
        </authorList>
    </citation>
    <scope>NUCLEOTIDE SEQUENCE [LARGE SCALE GENOMIC DNA]</scope>
</reference>
<dbReference type="GO" id="GO:0001725">
    <property type="term" value="C:stress fiber"/>
    <property type="evidence" value="ECO:0007669"/>
    <property type="project" value="TreeGrafter"/>
</dbReference>
<evidence type="ECO:0000256" key="3">
    <source>
        <dbReference type="ARBA" id="ARBA00023038"/>
    </source>
</evidence>
<keyword evidence="3" id="KW-0479">Metal-binding</keyword>
<reference evidence="6" key="2">
    <citation type="submission" date="2025-08" db="UniProtKB">
        <authorList>
            <consortium name="Ensembl"/>
        </authorList>
    </citation>
    <scope>IDENTIFICATION</scope>
</reference>
<feature type="region of interest" description="Disordered" evidence="4">
    <location>
        <begin position="1"/>
        <end position="80"/>
    </location>
</feature>
<protein>
    <recommendedName>
        <fullName evidence="5">PDZ domain-containing protein</fullName>
    </recommendedName>
</protein>
<dbReference type="CDD" id="cd06753">
    <property type="entry name" value="PDZ_PDLIM-like"/>
    <property type="match status" value="1"/>
</dbReference>
<feature type="domain" description="PDZ" evidence="5">
    <location>
        <begin position="119"/>
        <end position="203"/>
    </location>
</feature>
<dbReference type="Ensembl" id="ENSAPLT00000040461.1">
    <property type="protein sequence ID" value="ENSAPLP00000028223.1"/>
    <property type="gene ID" value="ENSAPLG00000027885.1"/>
</dbReference>
<sequence>MGPFQPNPSHGFFGPVIPPRTDPLTPQLHEHTARGPPRPHGAAVGRKPPASSGAGGGGERKRRREGAGPLPGRKALLGPSTLLPGPLRCGAGGSPLPYPFGTPNFPTPQPPLHAEPPAAMPLSVTLAGPAPWGFRITGGRDFGKPITVSKVMEQGKAAAGDLRPGDVIVSINGESAAEMLNVEAQNKIKQSPGELRLQVERLPPPSPSHNGDSSPDRLATRFQDTMRMREEGSWRPPPFAPQPASPISLIPRLADGRGELGLGGHGSQSLPSAPEELPPRPSLPQPGPRTGHEALGGGLGGVQDAAGEPGAAGGPAAIQHLPPAAGGSGGRGRSRPCSPLPQPALAQRPQAGGRRPEAAHVREVRQQHRDASGEDPGGSLPAPGLLRLLRLRPQPEDAGTLLGGRRAVLREARPPALPGRPHCPHPILSPPPRHPPPQHLRGAEGTRGTPVAPLLWCFWVCNERGRVSAWLCRGVPRWHPWGRGGHWGHGGHGDA</sequence>
<reference evidence="6" key="3">
    <citation type="submission" date="2025-09" db="UniProtKB">
        <authorList>
            <consortium name="Ensembl"/>
        </authorList>
    </citation>
    <scope>IDENTIFICATION</scope>
</reference>
<comment type="subcellular location">
    <subcellularLocation>
        <location evidence="1">Cytoplasm</location>
    </subcellularLocation>
</comment>
<dbReference type="GO" id="GO:0061061">
    <property type="term" value="P:muscle structure development"/>
    <property type="evidence" value="ECO:0007669"/>
    <property type="project" value="TreeGrafter"/>
</dbReference>
<organism evidence="6 7">
    <name type="scientific">Anas platyrhynchos platyrhynchos</name>
    <name type="common">Northern mallard</name>
    <dbReference type="NCBI Taxonomy" id="8840"/>
    <lineage>
        <taxon>Eukaryota</taxon>
        <taxon>Metazoa</taxon>
        <taxon>Chordata</taxon>
        <taxon>Craniata</taxon>
        <taxon>Vertebrata</taxon>
        <taxon>Euteleostomi</taxon>
        <taxon>Archelosauria</taxon>
        <taxon>Archosauria</taxon>
        <taxon>Dinosauria</taxon>
        <taxon>Saurischia</taxon>
        <taxon>Theropoda</taxon>
        <taxon>Coelurosauria</taxon>
        <taxon>Aves</taxon>
        <taxon>Neognathae</taxon>
        <taxon>Galloanserae</taxon>
        <taxon>Anseriformes</taxon>
        <taxon>Anatidae</taxon>
        <taxon>Anatinae</taxon>
        <taxon>Anas</taxon>
    </lineage>
</organism>
<dbReference type="GO" id="GO:0030018">
    <property type="term" value="C:Z disc"/>
    <property type="evidence" value="ECO:0007669"/>
    <property type="project" value="TreeGrafter"/>
</dbReference>
<keyword evidence="3" id="KW-0440">LIM domain</keyword>
<dbReference type="GO" id="GO:0005912">
    <property type="term" value="C:adherens junction"/>
    <property type="evidence" value="ECO:0007669"/>
    <property type="project" value="TreeGrafter"/>
</dbReference>
<evidence type="ECO:0000313" key="6">
    <source>
        <dbReference type="Ensembl" id="ENSAPLP00000028223.1"/>
    </source>
</evidence>
<accession>A0A493TQR7</accession>
<evidence type="ECO:0000256" key="4">
    <source>
        <dbReference type="SAM" id="MobiDB-lite"/>
    </source>
</evidence>
<dbReference type="GO" id="GO:0030036">
    <property type="term" value="P:actin cytoskeleton organization"/>
    <property type="evidence" value="ECO:0007669"/>
    <property type="project" value="TreeGrafter"/>
</dbReference>
<dbReference type="InterPro" id="IPR001478">
    <property type="entry name" value="PDZ"/>
</dbReference>
<evidence type="ECO:0000256" key="2">
    <source>
        <dbReference type="ARBA" id="ARBA00022490"/>
    </source>
</evidence>
<dbReference type="InterPro" id="IPR036034">
    <property type="entry name" value="PDZ_sf"/>
</dbReference>
<evidence type="ECO:0000259" key="5">
    <source>
        <dbReference type="PROSITE" id="PS50106"/>
    </source>
</evidence>
<dbReference type="InterPro" id="IPR050604">
    <property type="entry name" value="PDZ-LIM_domain"/>
</dbReference>
<dbReference type="Pfam" id="PF00595">
    <property type="entry name" value="PDZ"/>
    <property type="match status" value="1"/>
</dbReference>
<dbReference type="SUPFAM" id="SSF50156">
    <property type="entry name" value="PDZ domain-like"/>
    <property type="match status" value="1"/>
</dbReference>
<keyword evidence="3" id="KW-0862">Zinc</keyword>
<feature type="compositionally biased region" description="Basic and acidic residues" evidence="4">
    <location>
        <begin position="354"/>
        <end position="372"/>
    </location>
</feature>
<dbReference type="Proteomes" id="UP000016666">
    <property type="component" value="Chromosome 23"/>
</dbReference>